<dbReference type="EMBL" id="SJPK01000001">
    <property type="protein sequence ID" value="TWT75295.1"/>
    <property type="molecule type" value="Genomic_DNA"/>
</dbReference>
<organism evidence="1 2">
    <name type="scientific">Allorhodopirellula solitaria</name>
    <dbReference type="NCBI Taxonomy" id="2527987"/>
    <lineage>
        <taxon>Bacteria</taxon>
        <taxon>Pseudomonadati</taxon>
        <taxon>Planctomycetota</taxon>
        <taxon>Planctomycetia</taxon>
        <taxon>Pirellulales</taxon>
        <taxon>Pirellulaceae</taxon>
        <taxon>Allorhodopirellula</taxon>
    </lineage>
</organism>
<sequence length="122" mass="13339">MSRPSASPKIIVAKSLKYQLIRSRAEDRLSVTLERIAIVLDSGRRALRMTGAPALSRRGYPMFFVAPVYEEGVSRCTFAIKFGAGAVLQHESRGCSKPYGIGPSLRIEDATAWNVVVALRDG</sequence>
<evidence type="ECO:0000313" key="2">
    <source>
        <dbReference type="Proteomes" id="UP000318053"/>
    </source>
</evidence>
<comment type="caution">
    <text evidence="1">The sequence shown here is derived from an EMBL/GenBank/DDBJ whole genome shotgun (WGS) entry which is preliminary data.</text>
</comment>
<dbReference type="Proteomes" id="UP000318053">
    <property type="component" value="Unassembled WGS sequence"/>
</dbReference>
<evidence type="ECO:0000313" key="1">
    <source>
        <dbReference type="EMBL" id="TWT75295.1"/>
    </source>
</evidence>
<proteinExistence type="predicted"/>
<keyword evidence="2" id="KW-1185">Reference proteome</keyword>
<dbReference type="RefSeq" id="WP_146389743.1">
    <property type="nucleotide sequence ID" value="NZ_SJPK01000001.1"/>
</dbReference>
<dbReference type="AlphaFoldDB" id="A0A5C5YK58"/>
<gene>
    <name evidence="1" type="ORF">CA85_05850</name>
</gene>
<protein>
    <submittedName>
        <fullName evidence="1">Uncharacterized protein</fullName>
    </submittedName>
</protein>
<accession>A0A5C5YK58</accession>
<name>A0A5C5YK58_9BACT</name>
<reference evidence="1 2" key="1">
    <citation type="submission" date="2019-02" db="EMBL/GenBank/DDBJ databases">
        <title>Deep-cultivation of Planctomycetes and their phenomic and genomic characterization uncovers novel biology.</title>
        <authorList>
            <person name="Wiegand S."/>
            <person name="Jogler M."/>
            <person name="Boedeker C."/>
            <person name="Pinto D."/>
            <person name="Vollmers J."/>
            <person name="Rivas-Marin E."/>
            <person name="Kohn T."/>
            <person name="Peeters S.H."/>
            <person name="Heuer A."/>
            <person name="Rast P."/>
            <person name="Oberbeckmann S."/>
            <person name="Bunk B."/>
            <person name="Jeske O."/>
            <person name="Meyerdierks A."/>
            <person name="Storesund J.E."/>
            <person name="Kallscheuer N."/>
            <person name="Luecker S."/>
            <person name="Lage O.M."/>
            <person name="Pohl T."/>
            <person name="Merkel B.J."/>
            <person name="Hornburger P."/>
            <person name="Mueller R.-W."/>
            <person name="Bruemmer F."/>
            <person name="Labrenz M."/>
            <person name="Spormann A.M."/>
            <person name="Op Den Camp H."/>
            <person name="Overmann J."/>
            <person name="Amann R."/>
            <person name="Jetten M.S.M."/>
            <person name="Mascher T."/>
            <person name="Medema M.H."/>
            <person name="Devos D.P."/>
            <person name="Kaster A.-K."/>
            <person name="Ovreas L."/>
            <person name="Rohde M."/>
            <person name="Galperin M.Y."/>
            <person name="Jogler C."/>
        </authorList>
    </citation>
    <scope>NUCLEOTIDE SEQUENCE [LARGE SCALE GENOMIC DNA]</scope>
    <source>
        <strain evidence="1 2">CA85</strain>
    </source>
</reference>